<reference evidence="1" key="1">
    <citation type="journal article" date="2021" name="Proc. Natl. Acad. Sci. U.S.A.">
        <title>A Catalog of Tens of Thousands of Viruses from Human Metagenomes Reveals Hidden Associations with Chronic Diseases.</title>
        <authorList>
            <person name="Tisza M.J."/>
            <person name="Buck C.B."/>
        </authorList>
    </citation>
    <scope>NUCLEOTIDE SEQUENCE</scope>
    <source>
        <strain evidence="1">CtmIh35</strain>
    </source>
</reference>
<dbReference type="EMBL" id="BK032772">
    <property type="protein sequence ID" value="DAF59615.1"/>
    <property type="molecule type" value="Genomic_DNA"/>
</dbReference>
<evidence type="ECO:0000313" key="1">
    <source>
        <dbReference type="EMBL" id="DAF59615.1"/>
    </source>
</evidence>
<proteinExistence type="predicted"/>
<name>A0A8S5T9G4_9CAUD</name>
<organism evidence="1">
    <name type="scientific">Siphoviridae sp. ctmIh35</name>
    <dbReference type="NCBI Taxonomy" id="2827932"/>
    <lineage>
        <taxon>Viruses</taxon>
        <taxon>Duplodnaviria</taxon>
        <taxon>Heunggongvirae</taxon>
        <taxon>Uroviricota</taxon>
        <taxon>Caudoviricetes</taxon>
    </lineage>
</organism>
<sequence>MESKPIRADAGGYEILTAAMRELLNQYPGLYDDETIKFEELQADRGIAFSADSGALVYSEKEDVCGVMHQNCQYPFFVVYRTASDKERQKMSVQEFLDNLGKWICREPVTIDSEETRLSAFPALSSGREIKRITRNNSYGLEPKESGVQDWLLPITVQYTNEYEKW</sequence>
<protein>
    <submittedName>
        <fullName evidence="1">Minor capsid protein from bacteriophage</fullName>
    </submittedName>
</protein>
<accession>A0A8S5T9G4</accession>